<comment type="subcellular location">
    <subcellularLocation>
        <location evidence="1">Cell envelope</location>
    </subcellularLocation>
</comment>
<dbReference type="Proteomes" id="UP001524499">
    <property type="component" value="Unassembled WGS sequence"/>
</dbReference>
<dbReference type="InterPro" id="IPR011990">
    <property type="entry name" value="TPR-like_helical_dom_sf"/>
</dbReference>
<evidence type="ECO:0000256" key="5">
    <source>
        <dbReference type="PROSITE-ProRule" id="PRU00339"/>
    </source>
</evidence>
<evidence type="ECO:0000256" key="4">
    <source>
        <dbReference type="ARBA" id="ARBA00022803"/>
    </source>
</evidence>
<dbReference type="Pfam" id="PF23892">
    <property type="entry name" value="Ig_CycH"/>
    <property type="match status" value="1"/>
</dbReference>
<dbReference type="InterPro" id="IPR051263">
    <property type="entry name" value="C-type_cytochrome_biogenesis"/>
</dbReference>
<feature type="repeat" description="TPR" evidence="5">
    <location>
        <begin position="154"/>
        <end position="187"/>
    </location>
</feature>
<dbReference type="InterPro" id="IPR056413">
    <property type="entry name" value="TPR_CcmH_CycH"/>
</dbReference>
<dbReference type="InterPro" id="IPR019734">
    <property type="entry name" value="TPR_rpt"/>
</dbReference>
<feature type="domain" description="Cytochrome c-type biogenesis protein H Ig-like" evidence="7">
    <location>
        <begin position="289"/>
        <end position="395"/>
    </location>
</feature>
<dbReference type="InterPro" id="IPR056412">
    <property type="entry name" value="Ig_CycH"/>
</dbReference>
<evidence type="ECO:0000256" key="6">
    <source>
        <dbReference type="SAM" id="Phobius"/>
    </source>
</evidence>
<evidence type="ECO:0000259" key="7">
    <source>
        <dbReference type="Pfam" id="PF23892"/>
    </source>
</evidence>
<feature type="transmembrane region" description="Helical" evidence="6">
    <location>
        <begin position="6"/>
        <end position="25"/>
    </location>
</feature>
<dbReference type="PROSITE" id="PS50005">
    <property type="entry name" value="TPR"/>
    <property type="match status" value="1"/>
</dbReference>
<evidence type="ECO:0000256" key="3">
    <source>
        <dbReference type="ARBA" id="ARBA00022748"/>
    </source>
</evidence>
<gene>
    <name evidence="9" type="primary">ccmI</name>
    <name evidence="9" type="ORF">NP590_11305</name>
</gene>
<dbReference type="InterPro" id="IPR017560">
    <property type="entry name" value="Cyt_c_biogenesis_CcmI"/>
</dbReference>
<keyword evidence="4 5" id="KW-0802">TPR repeat</keyword>
<keyword evidence="6" id="KW-1133">Transmembrane helix</keyword>
<organism evidence="9 10">
    <name type="scientific">Methylomonas subterranea</name>
    <dbReference type="NCBI Taxonomy" id="2952225"/>
    <lineage>
        <taxon>Bacteria</taxon>
        <taxon>Pseudomonadati</taxon>
        <taxon>Pseudomonadota</taxon>
        <taxon>Gammaproteobacteria</taxon>
        <taxon>Methylococcales</taxon>
        <taxon>Methylococcaceae</taxon>
        <taxon>Methylomonas</taxon>
    </lineage>
</organism>
<name>A0ABT1TH97_9GAMM</name>
<proteinExistence type="predicted"/>
<sequence length="399" mass="44031">MNTLFWLIVAGLILIALAMLVPALLTKQLPVDDGHQQRNIKIARQRLTELKQQLQEGALTQTQFDEQYAELQLILSDDIESAVHTPASKSRGRWVIPLLALLLPCLSLFIYLMLGDANALNKIELQANQTKAAENVAQMIAKLEQRLQQQPEDIEGWKMLGRSYSYLQQYQQAAEVYAKLYASQPQDSDVQLQYANSLAMSRGGRMSGEPEQLIDLVLQKHPDDDNALWLAGVARAERGEYRQAKQYWEKLAGLLPAGSESLPQVRQMLAALDAELAKQAGAVPAIEIPLRVELDPALKNLPAADSTVFIYAQALTGPKMPLAIARKQLADLPLELVLNDSMAMQADTHLGNYQQLRIVARVSQSGQAATQPGDLIGSVEISQPFAAQTARILINQAVE</sequence>
<dbReference type="SUPFAM" id="SSF48452">
    <property type="entry name" value="TPR-like"/>
    <property type="match status" value="1"/>
</dbReference>
<keyword evidence="6" id="KW-0472">Membrane</keyword>
<comment type="caution">
    <text evidence="9">The sequence shown here is derived from an EMBL/GenBank/DDBJ whole genome shotgun (WGS) entry which is preliminary data.</text>
</comment>
<dbReference type="EMBL" id="JANIBJ010000019">
    <property type="protein sequence ID" value="MCQ8104694.1"/>
    <property type="molecule type" value="Genomic_DNA"/>
</dbReference>
<dbReference type="Pfam" id="PF23914">
    <property type="entry name" value="TPR_CcmH_CycH"/>
    <property type="match status" value="1"/>
</dbReference>
<feature type="transmembrane region" description="Helical" evidence="6">
    <location>
        <begin position="94"/>
        <end position="114"/>
    </location>
</feature>
<accession>A0ABT1TH97</accession>
<dbReference type="PANTHER" id="PTHR47870">
    <property type="entry name" value="CYTOCHROME C-TYPE BIOGENESIS PROTEIN CCMH"/>
    <property type="match status" value="1"/>
</dbReference>
<keyword evidence="6" id="KW-0812">Transmembrane</keyword>
<keyword evidence="10" id="KW-1185">Reference proteome</keyword>
<protein>
    <submittedName>
        <fullName evidence="9">C-type cytochrome biogenesis protein CcmI</fullName>
    </submittedName>
</protein>
<dbReference type="NCBIfam" id="TIGR03142">
    <property type="entry name" value="cytochro_ccmI"/>
    <property type="match status" value="1"/>
</dbReference>
<dbReference type="PANTHER" id="PTHR47870:SF1">
    <property type="entry name" value="CYTOCHROME C-TYPE BIOGENESIS PROTEIN CCMH"/>
    <property type="match status" value="1"/>
</dbReference>
<evidence type="ECO:0000256" key="1">
    <source>
        <dbReference type="ARBA" id="ARBA00004196"/>
    </source>
</evidence>
<evidence type="ECO:0000256" key="2">
    <source>
        <dbReference type="ARBA" id="ARBA00022737"/>
    </source>
</evidence>
<keyword evidence="2" id="KW-0677">Repeat</keyword>
<evidence type="ECO:0000259" key="8">
    <source>
        <dbReference type="Pfam" id="PF23914"/>
    </source>
</evidence>
<evidence type="ECO:0000313" key="9">
    <source>
        <dbReference type="EMBL" id="MCQ8104694.1"/>
    </source>
</evidence>
<dbReference type="RefSeq" id="WP_256602495.1">
    <property type="nucleotide sequence ID" value="NZ_JANIBJ010000019.1"/>
</dbReference>
<feature type="domain" description="Cytochrome c-type biogenesis protein H TPR" evidence="8">
    <location>
        <begin position="125"/>
        <end position="260"/>
    </location>
</feature>
<keyword evidence="3" id="KW-0201">Cytochrome c-type biogenesis</keyword>
<reference evidence="9 10" key="1">
    <citation type="submission" date="2022-07" db="EMBL/GenBank/DDBJ databases">
        <title>Methylomonas rivi sp. nov., Methylomonas rosea sp. nov., Methylomonas aureus sp. nov. and Methylomonas subterranea sp. nov., four novel methanotrophs isolated from a freshwater creek and the deep terrestrial subsurface.</title>
        <authorList>
            <person name="Abin C."/>
            <person name="Sankaranarayanan K."/>
            <person name="Garner C."/>
            <person name="Sindelar R."/>
            <person name="Kotary K."/>
            <person name="Garner R."/>
            <person name="Barclay S."/>
            <person name="Lawson P."/>
            <person name="Krumholz L."/>
        </authorList>
    </citation>
    <scope>NUCLEOTIDE SEQUENCE [LARGE SCALE GENOMIC DNA]</scope>
    <source>
        <strain evidence="9 10">SURF-2</strain>
    </source>
</reference>
<evidence type="ECO:0000313" key="10">
    <source>
        <dbReference type="Proteomes" id="UP001524499"/>
    </source>
</evidence>
<dbReference type="Gene3D" id="1.25.40.10">
    <property type="entry name" value="Tetratricopeptide repeat domain"/>
    <property type="match status" value="1"/>
</dbReference>